<protein>
    <submittedName>
        <fullName evidence="1">Uncharacterized protein</fullName>
    </submittedName>
</protein>
<evidence type="ECO:0000313" key="1">
    <source>
        <dbReference type="EMBL" id="MBX43894.1"/>
    </source>
</evidence>
<accession>A0A2P2NNC6</accession>
<dbReference type="EMBL" id="GGEC01063410">
    <property type="protein sequence ID" value="MBX43894.1"/>
    <property type="molecule type" value="Transcribed_RNA"/>
</dbReference>
<name>A0A2P2NNC6_RHIMU</name>
<organism evidence="1">
    <name type="scientific">Rhizophora mucronata</name>
    <name type="common">Asiatic mangrove</name>
    <dbReference type="NCBI Taxonomy" id="61149"/>
    <lineage>
        <taxon>Eukaryota</taxon>
        <taxon>Viridiplantae</taxon>
        <taxon>Streptophyta</taxon>
        <taxon>Embryophyta</taxon>
        <taxon>Tracheophyta</taxon>
        <taxon>Spermatophyta</taxon>
        <taxon>Magnoliopsida</taxon>
        <taxon>eudicotyledons</taxon>
        <taxon>Gunneridae</taxon>
        <taxon>Pentapetalae</taxon>
        <taxon>rosids</taxon>
        <taxon>fabids</taxon>
        <taxon>Malpighiales</taxon>
        <taxon>Rhizophoraceae</taxon>
        <taxon>Rhizophora</taxon>
    </lineage>
</organism>
<proteinExistence type="predicted"/>
<sequence>MVALFELSGDWWI</sequence>
<reference evidence="1" key="1">
    <citation type="submission" date="2018-02" db="EMBL/GenBank/DDBJ databases">
        <title>Rhizophora mucronata_Transcriptome.</title>
        <authorList>
            <person name="Meera S.P."/>
            <person name="Sreeshan A."/>
            <person name="Augustine A."/>
        </authorList>
    </citation>
    <scope>NUCLEOTIDE SEQUENCE</scope>
    <source>
        <tissue evidence="1">Leaf</tissue>
    </source>
</reference>